<reference evidence="3" key="1">
    <citation type="submission" date="2019-12" db="EMBL/GenBank/DDBJ databases">
        <title>Actinomadura physcomitrii sp. nov., a novel actinomycete isolated from moss [Physcomitrium sphaericum (Ludw) Fuernr].</title>
        <authorList>
            <person name="Zhuang X."/>
        </authorList>
    </citation>
    <scope>NUCLEOTIDE SEQUENCE [LARGE SCALE GENOMIC DNA]</scope>
    <source>
        <strain evidence="3">LD22</strain>
    </source>
</reference>
<dbReference type="RefSeq" id="WP_151595270.1">
    <property type="nucleotide sequence ID" value="NZ_WBMS02000015.1"/>
</dbReference>
<name>A0A6I4ME07_9ACTN</name>
<dbReference type="Gene3D" id="1.10.10.10">
    <property type="entry name" value="Winged helix-like DNA-binding domain superfamily/Winged helix DNA-binding domain"/>
    <property type="match status" value="1"/>
</dbReference>
<organism evidence="3 4">
    <name type="scientific">Actinomadura physcomitrii</name>
    <dbReference type="NCBI Taxonomy" id="2650748"/>
    <lineage>
        <taxon>Bacteria</taxon>
        <taxon>Bacillati</taxon>
        <taxon>Actinomycetota</taxon>
        <taxon>Actinomycetes</taxon>
        <taxon>Streptosporangiales</taxon>
        <taxon>Thermomonosporaceae</taxon>
        <taxon>Actinomadura</taxon>
    </lineage>
</organism>
<dbReference type="AlphaFoldDB" id="A0A6I4ME07"/>
<dbReference type="Proteomes" id="UP000462055">
    <property type="component" value="Unassembled WGS sequence"/>
</dbReference>
<dbReference type="SUPFAM" id="SSF52540">
    <property type="entry name" value="P-loop containing nucleoside triphosphate hydrolases"/>
    <property type="match status" value="1"/>
</dbReference>
<feature type="compositionally biased region" description="Low complexity" evidence="1">
    <location>
        <begin position="1"/>
        <end position="43"/>
    </location>
</feature>
<accession>A0A6I4ME07</accession>
<keyword evidence="4" id="KW-1185">Reference proteome</keyword>
<dbReference type="InterPro" id="IPR011704">
    <property type="entry name" value="ATPase_dyneun-rel_AAA"/>
</dbReference>
<dbReference type="InterPro" id="IPR027417">
    <property type="entry name" value="P-loop_NTPase"/>
</dbReference>
<dbReference type="Gene3D" id="3.40.50.300">
    <property type="entry name" value="P-loop containing nucleotide triphosphate hydrolases"/>
    <property type="match status" value="1"/>
</dbReference>
<dbReference type="InterPro" id="IPR036388">
    <property type="entry name" value="WH-like_DNA-bd_sf"/>
</dbReference>
<feature type="domain" description="ATPase dynein-related AAA" evidence="2">
    <location>
        <begin position="202"/>
        <end position="330"/>
    </location>
</feature>
<evidence type="ECO:0000256" key="1">
    <source>
        <dbReference type="SAM" id="MobiDB-lite"/>
    </source>
</evidence>
<proteinExistence type="predicted"/>
<evidence type="ECO:0000313" key="4">
    <source>
        <dbReference type="Proteomes" id="UP000462055"/>
    </source>
</evidence>
<feature type="region of interest" description="Disordered" evidence="1">
    <location>
        <begin position="92"/>
        <end position="172"/>
    </location>
</feature>
<feature type="region of interest" description="Disordered" evidence="1">
    <location>
        <begin position="1"/>
        <end position="47"/>
    </location>
</feature>
<evidence type="ECO:0000259" key="2">
    <source>
        <dbReference type="Pfam" id="PF07728"/>
    </source>
</evidence>
<protein>
    <submittedName>
        <fullName evidence="3">AAA domain-containing protein</fullName>
    </submittedName>
</protein>
<dbReference type="Pfam" id="PF07728">
    <property type="entry name" value="AAA_5"/>
    <property type="match status" value="1"/>
</dbReference>
<dbReference type="GO" id="GO:0016887">
    <property type="term" value="F:ATP hydrolysis activity"/>
    <property type="evidence" value="ECO:0007669"/>
    <property type="project" value="InterPro"/>
</dbReference>
<comment type="caution">
    <text evidence="3">The sequence shown here is derived from an EMBL/GenBank/DDBJ whole genome shotgun (WGS) entry which is preliminary data.</text>
</comment>
<feature type="compositionally biased region" description="Gly residues" evidence="1">
    <location>
        <begin position="153"/>
        <end position="165"/>
    </location>
</feature>
<dbReference type="PANTHER" id="PTHR42759:SF1">
    <property type="entry name" value="MAGNESIUM-CHELATASE SUBUNIT CHLD"/>
    <property type="match status" value="1"/>
</dbReference>
<dbReference type="EMBL" id="WBMS02000015">
    <property type="protein sequence ID" value="MWA02765.1"/>
    <property type="molecule type" value="Genomic_DNA"/>
</dbReference>
<evidence type="ECO:0000313" key="3">
    <source>
        <dbReference type="EMBL" id="MWA02765.1"/>
    </source>
</evidence>
<dbReference type="InterPro" id="IPR050764">
    <property type="entry name" value="CbbQ/NirQ/NorQ/GpvN"/>
</dbReference>
<dbReference type="GO" id="GO:0005524">
    <property type="term" value="F:ATP binding"/>
    <property type="evidence" value="ECO:0007669"/>
    <property type="project" value="InterPro"/>
</dbReference>
<dbReference type="PANTHER" id="PTHR42759">
    <property type="entry name" value="MOXR FAMILY PROTEIN"/>
    <property type="match status" value="1"/>
</dbReference>
<sequence length="429" mass="43557">MTNVPTTETATAATTTAAPTVSTATGTGAPTTGTAPAAVPVPGGRLGQGELRRRVATVLADRPGNLFSPGEIAKELGRSAGAVANALATLTGRGQAEQVSGRPRRYRATPTTVDATKGSGGAGAARAVRRSAPAAPAAPPSGTTPAPATGPAAGAGAGKAAGKGVSGPVVRPNGQAYHPRALADLPDVAALRRLREASIAALLYGPPGTGKTSLVEAAFPDLITVAGDGDTAVADFIGEYTQAPGGGYEFVYGPLVTAMTEGRCLFIDDATLISPKVLAVVYPAMDGRRQITVKAHKGETITAAEGFYVVAGHNPGVHGAVLTEALASRFAAQIQVSTDYDLATTLKIEPRAIRIARNLARRQASGEIGWAPQLRELIAFQKMTKVLGPDAAVANLVGIAPEEDRDMVAEVISSVYGRAVTPLALGRQL</sequence>
<feature type="compositionally biased region" description="Low complexity" evidence="1">
    <location>
        <begin position="124"/>
        <end position="152"/>
    </location>
</feature>
<gene>
    <name evidence="3" type="ORF">F8568_020775</name>
</gene>